<dbReference type="GeneID" id="120111166"/>
<proteinExistence type="predicted"/>
<reference evidence="2" key="2">
    <citation type="submission" date="2025-08" db="UniProtKB">
        <authorList>
            <consortium name="RefSeq"/>
        </authorList>
    </citation>
    <scope>IDENTIFICATION</scope>
    <source>
        <tissue evidence="2">Young leaves</tissue>
    </source>
</reference>
<organism evidence="1 2">
    <name type="scientific">Phoenix dactylifera</name>
    <name type="common">Date palm</name>
    <dbReference type="NCBI Taxonomy" id="42345"/>
    <lineage>
        <taxon>Eukaryota</taxon>
        <taxon>Viridiplantae</taxon>
        <taxon>Streptophyta</taxon>
        <taxon>Embryophyta</taxon>
        <taxon>Tracheophyta</taxon>
        <taxon>Spermatophyta</taxon>
        <taxon>Magnoliopsida</taxon>
        <taxon>Liliopsida</taxon>
        <taxon>Arecaceae</taxon>
        <taxon>Coryphoideae</taxon>
        <taxon>Phoeniceae</taxon>
        <taxon>Phoenix</taxon>
    </lineage>
</organism>
<dbReference type="AlphaFoldDB" id="A0A8B9AD44"/>
<dbReference type="RefSeq" id="XP_038983672.1">
    <property type="nucleotide sequence ID" value="XM_039127744.1"/>
</dbReference>
<dbReference type="OrthoDB" id="1932715at2759"/>
<keyword evidence="1" id="KW-1185">Reference proteome</keyword>
<dbReference type="InterPro" id="IPR050951">
    <property type="entry name" value="Retrovirus_Pol_polyprotein"/>
</dbReference>
<protein>
    <submittedName>
        <fullName evidence="2">Uncharacterized protein LOC120111166</fullName>
    </submittedName>
</protein>
<gene>
    <name evidence="2" type="primary">LOC120111166</name>
</gene>
<dbReference type="KEGG" id="pda:120111166"/>
<sequence>MRDIQHHIDLIPGASLPNLPHYRMSPKEDEILRQKKFPFVIWHKSGTSNLVADALSHMVALLVTVSQAVVGFECLKELYAEDDDFKQVWAAYSARQPAGDYHIFDEYLFKGNHLCIPRVSLREKLIRDLHGGGLSGYLGRDKTMALLEER</sequence>
<name>A0A8B9AD44_PHODC</name>
<evidence type="ECO:0000313" key="2">
    <source>
        <dbReference type="RefSeq" id="XP_038983672.1"/>
    </source>
</evidence>
<dbReference type="Proteomes" id="UP000228380">
    <property type="component" value="Chromosome 1"/>
</dbReference>
<evidence type="ECO:0000313" key="1">
    <source>
        <dbReference type="Proteomes" id="UP000228380"/>
    </source>
</evidence>
<reference evidence="1" key="1">
    <citation type="journal article" date="2019" name="Nat. Commun.">
        <title>Genome-wide association mapping of date palm fruit traits.</title>
        <authorList>
            <person name="Hazzouri K.M."/>
            <person name="Gros-Balthazard M."/>
            <person name="Flowers J.M."/>
            <person name="Copetti D."/>
            <person name="Lemansour A."/>
            <person name="Lebrun M."/>
            <person name="Masmoudi K."/>
            <person name="Ferrand S."/>
            <person name="Dhar M.I."/>
            <person name="Fresquez Z.A."/>
            <person name="Rosas U."/>
            <person name="Zhang J."/>
            <person name="Talag J."/>
            <person name="Lee S."/>
            <person name="Kudrna D."/>
            <person name="Powell R.F."/>
            <person name="Leitch I.J."/>
            <person name="Krueger R.R."/>
            <person name="Wing R.A."/>
            <person name="Amiri K.M.A."/>
            <person name="Purugganan M.D."/>
        </authorList>
    </citation>
    <scope>NUCLEOTIDE SEQUENCE [LARGE SCALE GENOMIC DNA]</scope>
    <source>
        <strain evidence="1">cv. Khalas</strain>
    </source>
</reference>
<accession>A0A8B9AD44</accession>
<dbReference type="PANTHER" id="PTHR37984:SF5">
    <property type="entry name" value="PROTEIN NYNRIN-LIKE"/>
    <property type="match status" value="1"/>
</dbReference>
<dbReference type="PANTHER" id="PTHR37984">
    <property type="entry name" value="PROTEIN CBG26694"/>
    <property type="match status" value="1"/>
</dbReference>